<reference evidence="1" key="2">
    <citation type="submission" date="2015-03" db="EMBL/GenBank/DDBJ databases">
        <title>Genome sequence of Pseudoalteromonas citrea.</title>
        <authorList>
            <person name="Xie B.-B."/>
            <person name="Rong J.-C."/>
            <person name="Qin Q.-L."/>
            <person name="Zhang Y.-Z."/>
        </authorList>
    </citation>
    <scope>NUCLEOTIDE SEQUENCE</scope>
    <source>
        <strain evidence="1">DSM 8771</strain>
    </source>
</reference>
<proteinExistence type="predicted"/>
<organism evidence="1 2">
    <name type="scientific">Pseudoalteromonas citrea</name>
    <dbReference type="NCBI Taxonomy" id="43655"/>
    <lineage>
        <taxon>Bacteria</taxon>
        <taxon>Pseudomonadati</taxon>
        <taxon>Pseudomonadota</taxon>
        <taxon>Gammaproteobacteria</taxon>
        <taxon>Alteromonadales</taxon>
        <taxon>Pseudoalteromonadaceae</taxon>
        <taxon>Pseudoalteromonas</taxon>
    </lineage>
</organism>
<comment type="caution">
    <text evidence="1">The sequence shown here is derived from an EMBL/GenBank/DDBJ whole genome shotgun (WGS) entry which is preliminary data.</text>
</comment>
<dbReference type="Proteomes" id="UP000016487">
    <property type="component" value="Unassembled WGS sequence"/>
</dbReference>
<gene>
    <name evidence="1" type="ORF">PCIT_b1032</name>
</gene>
<reference evidence="1" key="1">
    <citation type="journal article" date="2012" name="J. Bacteriol.">
        <title>Genome sequences of type strains of seven species of the marine bacterium Pseudoalteromonas.</title>
        <authorList>
            <person name="Xie B.B."/>
            <person name="Shu Y.L."/>
            <person name="Qin Q.L."/>
            <person name="Rong J.C."/>
            <person name="Zhang X.Y."/>
            <person name="Chen X.L."/>
            <person name="Shi M."/>
            <person name="He H.L."/>
            <person name="Zhou B.C."/>
            <person name="Zhang Y.Z."/>
        </authorList>
    </citation>
    <scope>NUCLEOTIDE SEQUENCE</scope>
    <source>
        <strain evidence="1">DSM 8771</strain>
    </source>
</reference>
<sequence>MRDIINWLVKLEKYLSLDMWATTLQIPIFARKKIKFPPIL</sequence>
<accession>A0AAD4FQC5</accession>
<name>A0AAD4FQC5_9GAMM</name>
<dbReference type="AlphaFoldDB" id="A0AAD4FQC5"/>
<protein>
    <submittedName>
        <fullName evidence="1">Uncharacterized protein</fullName>
    </submittedName>
</protein>
<evidence type="ECO:0000313" key="1">
    <source>
        <dbReference type="EMBL" id="KAF7764927.1"/>
    </source>
</evidence>
<evidence type="ECO:0000313" key="2">
    <source>
        <dbReference type="Proteomes" id="UP000016487"/>
    </source>
</evidence>
<dbReference type="EMBL" id="AHBZ03000027">
    <property type="protein sequence ID" value="KAF7764927.1"/>
    <property type="molecule type" value="Genomic_DNA"/>
</dbReference>